<dbReference type="PANTHER" id="PTHR22762">
    <property type="entry name" value="ALPHA-GLUCOSIDASE"/>
    <property type="match status" value="1"/>
</dbReference>
<evidence type="ECO:0000259" key="15">
    <source>
        <dbReference type="Pfam" id="PF01055"/>
    </source>
</evidence>
<dbReference type="Gene3D" id="2.60.40.1180">
    <property type="entry name" value="Golgi alpha-mannosidase II"/>
    <property type="match status" value="2"/>
</dbReference>
<dbReference type="PROSITE" id="PS00218">
    <property type="entry name" value="AMINO_ACID_PERMEASE_1"/>
    <property type="match status" value="1"/>
</dbReference>
<feature type="domain" description="Glycoside hydrolase family 31 N-terminal" evidence="16">
    <location>
        <begin position="672"/>
        <end position="792"/>
    </location>
</feature>
<feature type="transmembrane region" description="Helical" evidence="13">
    <location>
        <begin position="468"/>
        <end position="486"/>
    </location>
</feature>
<feature type="transmembrane region" description="Helical" evidence="13">
    <location>
        <begin position="492"/>
        <end position="518"/>
    </location>
</feature>
<evidence type="ECO:0000259" key="14">
    <source>
        <dbReference type="Pfam" id="PF00324"/>
    </source>
</evidence>
<dbReference type="GO" id="GO:0022857">
    <property type="term" value="F:transmembrane transporter activity"/>
    <property type="evidence" value="ECO:0007669"/>
    <property type="project" value="UniProtKB-ARBA"/>
</dbReference>
<reference evidence="18" key="1">
    <citation type="journal article" date="2023" name="Mol. Phylogenet. Evol.">
        <title>Genome-scale phylogeny and comparative genomics of the fungal order Sordariales.</title>
        <authorList>
            <person name="Hensen N."/>
            <person name="Bonometti L."/>
            <person name="Westerberg I."/>
            <person name="Brannstrom I.O."/>
            <person name="Guillou S."/>
            <person name="Cros-Aarteil S."/>
            <person name="Calhoun S."/>
            <person name="Haridas S."/>
            <person name="Kuo A."/>
            <person name="Mondo S."/>
            <person name="Pangilinan J."/>
            <person name="Riley R."/>
            <person name="LaButti K."/>
            <person name="Andreopoulos B."/>
            <person name="Lipzen A."/>
            <person name="Chen C."/>
            <person name="Yan M."/>
            <person name="Daum C."/>
            <person name="Ng V."/>
            <person name="Clum A."/>
            <person name="Steindorff A."/>
            <person name="Ohm R.A."/>
            <person name="Martin F."/>
            <person name="Silar P."/>
            <person name="Natvig D.O."/>
            <person name="Lalanne C."/>
            <person name="Gautier V."/>
            <person name="Ament-Velasquez S.L."/>
            <person name="Kruys A."/>
            <person name="Hutchinson M.I."/>
            <person name="Powell A.J."/>
            <person name="Barry K."/>
            <person name="Miller A.N."/>
            <person name="Grigoriev I.V."/>
            <person name="Debuchy R."/>
            <person name="Gladieux P."/>
            <person name="Hiltunen Thoren M."/>
            <person name="Johannesson H."/>
        </authorList>
    </citation>
    <scope>NUCLEOTIDE SEQUENCE</scope>
    <source>
        <strain evidence="18">CBS 315.58</strain>
    </source>
</reference>
<dbReference type="Pfam" id="PF01055">
    <property type="entry name" value="Glyco_hydro_31_2nd"/>
    <property type="match status" value="1"/>
</dbReference>
<keyword evidence="5" id="KW-0813">Transport</keyword>
<feature type="transmembrane region" description="Helical" evidence="13">
    <location>
        <begin position="253"/>
        <end position="273"/>
    </location>
</feature>
<keyword evidence="8" id="KW-0029">Amino-acid transport</keyword>
<keyword evidence="7" id="KW-0378">Hydrolase</keyword>
<dbReference type="EMBL" id="MU863881">
    <property type="protein sequence ID" value="KAK4204598.1"/>
    <property type="molecule type" value="Genomic_DNA"/>
</dbReference>
<keyword evidence="6 13" id="KW-0812">Transmembrane</keyword>
<dbReference type="Gene3D" id="1.20.1740.10">
    <property type="entry name" value="Amino acid/polyamine transporter I"/>
    <property type="match status" value="1"/>
</dbReference>
<feature type="transmembrane region" description="Helical" evidence="13">
    <location>
        <begin position="168"/>
        <end position="187"/>
    </location>
</feature>
<feature type="region of interest" description="Disordered" evidence="12">
    <location>
        <begin position="18"/>
        <end position="52"/>
    </location>
</feature>
<comment type="caution">
    <text evidence="18">The sequence shown here is derived from an EMBL/GenBank/DDBJ whole genome shotgun (WGS) entry which is preliminary data.</text>
</comment>
<feature type="transmembrane region" description="Helical" evidence="13">
    <location>
        <begin position="279"/>
        <end position="303"/>
    </location>
</feature>
<dbReference type="InterPro" id="IPR017853">
    <property type="entry name" value="GH"/>
</dbReference>
<keyword evidence="9 13" id="KW-1133">Transmembrane helix</keyword>
<feature type="transmembrane region" description="Helical" evidence="13">
    <location>
        <begin position="224"/>
        <end position="246"/>
    </location>
</feature>
<feature type="domain" description="Glycoside hydrolase family 31 TIM barrel" evidence="15">
    <location>
        <begin position="841"/>
        <end position="1225"/>
    </location>
</feature>
<keyword evidence="11" id="KW-0326">Glycosidase</keyword>
<dbReference type="PROSITE" id="PS00129">
    <property type="entry name" value="GLYCOSYL_HYDROL_F31_1"/>
    <property type="match status" value="1"/>
</dbReference>
<dbReference type="InterPro" id="IPR048395">
    <property type="entry name" value="Glyco_hydro_31_C"/>
</dbReference>
<dbReference type="GO" id="GO:0005975">
    <property type="term" value="P:carbohydrate metabolic process"/>
    <property type="evidence" value="ECO:0007669"/>
    <property type="project" value="InterPro"/>
</dbReference>
<dbReference type="SUPFAM" id="SSF74650">
    <property type="entry name" value="Galactose mutarotase-like"/>
    <property type="match status" value="1"/>
</dbReference>
<dbReference type="PANTHER" id="PTHR22762:SF95">
    <property type="entry name" value="ALPHA_BETA-GLUCOSIDASE AGDC-RELATED"/>
    <property type="match status" value="1"/>
</dbReference>
<dbReference type="GO" id="GO:0006865">
    <property type="term" value="P:amino acid transport"/>
    <property type="evidence" value="ECO:0007669"/>
    <property type="project" value="UniProtKB-KW"/>
</dbReference>
<comment type="catalytic activity">
    <reaction evidence="1">
        <text>Hydrolysis of terminal, non-reducing (1-&gt;4)-linked alpha-D-glucose residues with release of alpha-D-glucose.</text>
        <dbReference type="EC" id="3.2.1.20"/>
    </reaction>
</comment>
<evidence type="ECO:0000313" key="18">
    <source>
        <dbReference type="EMBL" id="KAK4204598.1"/>
    </source>
</evidence>
<evidence type="ECO:0000256" key="2">
    <source>
        <dbReference type="ARBA" id="ARBA00004141"/>
    </source>
</evidence>
<dbReference type="CDD" id="cd06602">
    <property type="entry name" value="GH31_MGAM_SI_GAA"/>
    <property type="match status" value="1"/>
</dbReference>
<protein>
    <recommendedName>
        <fullName evidence="4">alpha-glucosidase</fullName>
        <ecNumber evidence="4">3.2.1.20</ecNumber>
    </recommendedName>
</protein>
<evidence type="ECO:0000259" key="16">
    <source>
        <dbReference type="Pfam" id="PF13802"/>
    </source>
</evidence>
<dbReference type="SUPFAM" id="SSF51011">
    <property type="entry name" value="Glycosyl hydrolase domain"/>
    <property type="match status" value="1"/>
</dbReference>
<dbReference type="InterPro" id="IPR004840">
    <property type="entry name" value="Amino_acid_permease_CS"/>
</dbReference>
<reference evidence="18" key="2">
    <citation type="submission" date="2023-05" db="EMBL/GenBank/DDBJ databases">
        <authorList>
            <consortium name="Lawrence Berkeley National Laboratory"/>
            <person name="Steindorff A."/>
            <person name="Hensen N."/>
            <person name="Bonometti L."/>
            <person name="Westerberg I."/>
            <person name="Brannstrom I.O."/>
            <person name="Guillou S."/>
            <person name="Cros-Aarteil S."/>
            <person name="Calhoun S."/>
            <person name="Haridas S."/>
            <person name="Kuo A."/>
            <person name="Mondo S."/>
            <person name="Pangilinan J."/>
            <person name="Riley R."/>
            <person name="Labutti K."/>
            <person name="Andreopoulos B."/>
            <person name="Lipzen A."/>
            <person name="Chen C."/>
            <person name="Yanf M."/>
            <person name="Daum C."/>
            <person name="Ng V."/>
            <person name="Clum A."/>
            <person name="Ohm R."/>
            <person name="Martin F."/>
            <person name="Silar P."/>
            <person name="Natvig D."/>
            <person name="Lalanne C."/>
            <person name="Gautier V."/>
            <person name="Ament-Velasquez S.L."/>
            <person name="Kruys A."/>
            <person name="Hutchinson M.I."/>
            <person name="Powell A.J."/>
            <person name="Barry K."/>
            <person name="Miller A.N."/>
            <person name="Grigoriev I.V."/>
            <person name="Debuchy R."/>
            <person name="Gladieux P."/>
            <person name="Thoren M.H."/>
            <person name="Johannesson H."/>
        </authorList>
    </citation>
    <scope>NUCLEOTIDE SEQUENCE</scope>
    <source>
        <strain evidence="18">CBS 315.58</strain>
    </source>
</reference>
<feature type="transmembrane region" description="Helical" evidence="13">
    <location>
        <begin position="324"/>
        <end position="346"/>
    </location>
</feature>
<evidence type="ECO:0000259" key="17">
    <source>
        <dbReference type="Pfam" id="PF21365"/>
    </source>
</evidence>
<feature type="domain" description="Amino acid permease/ SLC12A" evidence="14">
    <location>
        <begin position="143"/>
        <end position="603"/>
    </location>
</feature>
<evidence type="ECO:0000256" key="1">
    <source>
        <dbReference type="ARBA" id="ARBA00001657"/>
    </source>
</evidence>
<proteinExistence type="inferred from homology"/>
<dbReference type="Gene3D" id="3.20.20.80">
    <property type="entry name" value="Glycosidases"/>
    <property type="match status" value="1"/>
</dbReference>
<name>A0AAN6XQB1_9PEZI</name>
<dbReference type="Pfam" id="PF21365">
    <property type="entry name" value="Glyco_hydro_31_3rd"/>
    <property type="match status" value="1"/>
</dbReference>
<sequence>MTVDREIEMGQLDRTRSLAEGSTFTVRRQSRTSDGDHHHGHPHNAVGVGGGGMKARVGRLIDSFRREHPENVRYHDDPSFALHVTDPEGAGDSPTTTRTTNGFGSASGVAVVRQQNGERYYDLRTANSRTAGTLLARELKGRHLQMIAIGGSIGTGLFVASGKALSEGGPAALLIAYTFVGVMLYCTVQALGELAVIFPVAGSFSAFSTRFLDPSWGFAMGWNYALQWIVVLPLEIIAGAMTIGYWNESLNKSIFVAVFLLVIITINLFGVKGYGEAEFVFAIVKVTAVVGFILLGIVINIGGTPTGGYIGGKYWSDPGAFNNGFKGLCSVFVTAAFAFAGTELVGLAAAETANPRKSLPTAIKQVFWRITLFYIVSLALVGLLVPYNEPRLLGAKSIADASASPFVIAIESAGTTILPSIMNGVILVSVISVGNSSVFGSSRTLAALAELGQAPKVFAYVDRRGRPLVAILATSSVGLLAFMANSKVHGQIFDWLLAISGLSSVFTWGSTCLAHVRLRKAWAYHHRSVSDIAFRAQGGTIGSWIGLFCNCLILVGQCWVAIWPITNEPLSPSQRAQNFFLQCLAIPVVLIFLIGHKLYYRTSYIKVEDMDIDTGRRDFGRLGIIKAQEEEERASWPKWKRVYRTDSRLHVLITDTDYEVFQVQEHALPRPRSQNATTSTSDLQFGFTQSPFTFSVTRRSTGDILFDTADTPLIFETQYIRLRTRLPSNPNIYGLGEHSDDFRLPTKDYTRTLWNSESPNIPPNANLYGSHPVYFDHRGAAGTHGVFLLSSNGMDIKLGTSDQGQQYLEYNVIGGVFDFYFLAGPRPADVSKQYADVVGLPAFVPYWALGFHQCKYGYKTIDDVRQVVRNYSDAGIPLETMWGDIDYMDGHRDFTTNPVNYSLEKVQELVQSLHGNDQHYVQILDPGIHRAENYPTYIRGAEKDVFLKAEDGSFYRGRQWPGEVVWPDWFHSNTQGWWTDEIKRFYDTASGINVDGLWVDMNEASNFCETTDCFPSSSAGTRATRNGSYIDKRYADPVPFKGVPNRDLFKPAYRIQNHKYTGELSANTLYTNITNADGTHQYDTHNLYGTMMAAATHNALISRKPTLRPFVLTRSTFAGAGRVAAHWFGDNASRWDHYRITIRQLMSFAAMHAMPFVGSDVCGFNENATEKMCARWALLGAFQPFYRNHADSSANQQEFYLWPNVTKAAKKAIDTRYKLLDYIYTSLWKASTDGTPNASPLWFFYPSDSNTFGIQTQWMFGDALLISPVVDDNATSVSFYLPDDLWYDFWSFEQKAGGGQTHRLDGLDWDEIPVHIRGGTIVPMRTESGNTTAQVRAKNFNIIVAPAKDGTARGELYLDDGVSSDVDSNKSEIVFYWDGQSFAANGTFGFDTDVQVERVVILGGEGGQVKTQEGPWGLGGAFGFHL</sequence>
<organism evidence="18 19">
    <name type="scientific">Triangularia verruculosa</name>
    <dbReference type="NCBI Taxonomy" id="2587418"/>
    <lineage>
        <taxon>Eukaryota</taxon>
        <taxon>Fungi</taxon>
        <taxon>Dikarya</taxon>
        <taxon>Ascomycota</taxon>
        <taxon>Pezizomycotina</taxon>
        <taxon>Sordariomycetes</taxon>
        <taxon>Sordariomycetidae</taxon>
        <taxon>Sordariales</taxon>
        <taxon>Podosporaceae</taxon>
        <taxon>Triangularia</taxon>
    </lineage>
</organism>
<dbReference type="InterPro" id="IPR013780">
    <property type="entry name" value="Glyco_hydro_b"/>
</dbReference>
<evidence type="ECO:0000256" key="11">
    <source>
        <dbReference type="ARBA" id="ARBA00023295"/>
    </source>
</evidence>
<evidence type="ECO:0000256" key="7">
    <source>
        <dbReference type="ARBA" id="ARBA00022801"/>
    </source>
</evidence>
<evidence type="ECO:0000256" key="12">
    <source>
        <dbReference type="SAM" id="MobiDB-lite"/>
    </source>
</evidence>
<feature type="transmembrane region" description="Helical" evidence="13">
    <location>
        <begin position="366"/>
        <end position="387"/>
    </location>
</feature>
<evidence type="ECO:0000256" key="9">
    <source>
        <dbReference type="ARBA" id="ARBA00022989"/>
    </source>
</evidence>
<dbReference type="GO" id="GO:0030246">
    <property type="term" value="F:carbohydrate binding"/>
    <property type="evidence" value="ECO:0007669"/>
    <property type="project" value="InterPro"/>
</dbReference>
<evidence type="ECO:0000313" key="19">
    <source>
        <dbReference type="Proteomes" id="UP001303160"/>
    </source>
</evidence>
<dbReference type="GO" id="GO:0016020">
    <property type="term" value="C:membrane"/>
    <property type="evidence" value="ECO:0007669"/>
    <property type="project" value="UniProtKB-SubCell"/>
</dbReference>
<dbReference type="Proteomes" id="UP001303160">
    <property type="component" value="Unassembled WGS sequence"/>
</dbReference>
<evidence type="ECO:0000256" key="6">
    <source>
        <dbReference type="ARBA" id="ARBA00022692"/>
    </source>
</evidence>
<dbReference type="InterPro" id="IPR011013">
    <property type="entry name" value="Gal_mutarotase_sf_dom"/>
</dbReference>
<feature type="domain" description="Glycosyl hydrolase family 31 C-terminal" evidence="17">
    <location>
        <begin position="1234"/>
        <end position="1322"/>
    </location>
</feature>
<feature type="transmembrane region" description="Helical" evidence="13">
    <location>
        <begin position="144"/>
        <end position="162"/>
    </location>
</feature>
<dbReference type="InterPro" id="IPR004762">
    <property type="entry name" value="Amino_acid_permease_fungi"/>
</dbReference>
<dbReference type="SUPFAM" id="SSF51445">
    <property type="entry name" value="(Trans)glycosidases"/>
    <property type="match status" value="1"/>
</dbReference>
<evidence type="ECO:0000256" key="4">
    <source>
        <dbReference type="ARBA" id="ARBA00012741"/>
    </source>
</evidence>
<feature type="transmembrane region" description="Helical" evidence="13">
    <location>
        <begin position="579"/>
        <end position="600"/>
    </location>
</feature>
<accession>A0AAN6XQB1</accession>
<keyword evidence="19" id="KW-1185">Reference proteome</keyword>
<gene>
    <name evidence="18" type="ORF">QBC40DRAFT_336784</name>
</gene>
<dbReference type="Pfam" id="PF13802">
    <property type="entry name" value="Gal_mutarotas_2"/>
    <property type="match status" value="1"/>
</dbReference>
<evidence type="ECO:0000256" key="10">
    <source>
        <dbReference type="ARBA" id="ARBA00023136"/>
    </source>
</evidence>
<feature type="transmembrane region" description="Helical" evidence="13">
    <location>
        <begin position="539"/>
        <end position="563"/>
    </location>
</feature>
<evidence type="ECO:0000256" key="8">
    <source>
        <dbReference type="ARBA" id="ARBA00022970"/>
    </source>
</evidence>
<dbReference type="InterPro" id="IPR025887">
    <property type="entry name" value="Glyco_hydro_31_N_dom"/>
</dbReference>
<dbReference type="Gene3D" id="2.60.40.1760">
    <property type="entry name" value="glycosyl hydrolase (family 31)"/>
    <property type="match status" value="1"/>
</dbReference>
<dbReference type="EC" id="3.2.1.20" evidence="4"/>
<dbReference type="InterPro" id="IPR004841">
    <property type="entry name" value="AA-permease/SLC12A_dom"/>
</dbReference>
<evidence type="ECO:0000256" key="3">
    <source>
        <dbReference type="ARBA" id="ARBA00007806"/>
    </source>
</evidence>
<evidence type="ECO:0000256" key="5">
    <source>
        <dbReference type="ARBA" id="ARBA00022448"/>
    </source>
</evidence>
<comment type="subcellular location">
    <subcellularLocation>
        <location evidence="2">Membrane</location>
        <topology evidence="2">Multi-pass membrane protein</topology>
    </subcellularLocation>
</comment>
<dbReference type="NCBIfam" id="TIGR00913">
    <property type="entry name" value="2A0310"/>
    <property type="match status" value="1"/>
</dbReference>
<keyword evidence="10 13" id="KW-0472">Membrane</keyword>
<dbReference type="FunFam" id="1.20.1740.10:FF:000017">
    <property type="entry name" value="Amino acid permease"/>
    <property type="match status" value="1"/>
</dbReference>
<dbReference type="CDD" id="cd14752">
    <property type="entry name" value="GH31_N"/>
    <property type="match status" value="1"/>
</dbReference>
<comment type="similarity">
    <text evidence="3">Belongs to the glycosyl hydrolase 31 family.</text>
</comment>
<dbReference type="GO" id="GO:0004558">
    <property type="term" value="F:alpha-1,4-glucosidase activity"/>
    <property type="evidence" value="ECO:0007669"/>
    <property type="project" value="UniProtKB-EC"/>
</dbReference>
<dbReference type="InterPro" id="IPR030458">
    <property type="entry name" value="Glyco_hydro_31_AS"/>
</dbReference>
<dbReference type="InterPro" id="IPR000322">
    <property type="entry name" value="Glyco_hydro_31_TIM"/>
</dbReference>
<dbReference type="Pfam" id="PF00324">
    <property type="entry name" value="AA_permease"/>
    <property type="match status" value="1"/>
</dbReference>
<evidence type="ECO:0000256" key="13">
    <source>
        <dbReference type="SAM" id="Phobius"/>
    </source>
</evidence>